<dbReference type="Pfam" id="PF04135">
    <property type="entry name" value="Nop10p"/>
    <property type="match status" value="1"/>
</dbReference>
<evidence type="ECO:0000256" key="4">
    <source>
        <dbReference type="ARBA" id="ARBA00022517"/>
    </source>
</evidence>
<dbReference type="VEuPathDB" id="FungiDB:ATCC64974_8180"/>
<accession>A0A505I147</accession>
<dbReference type="GO" id="GO:0031120">
    <property type="term" value="P:snRNA pseudouridine synthesis"/>
    <property type="evidence" value="ECO:0007669"/>
    <property type="project" value="TreeGrafter"/>
</dbReference>
<comment type="caution">
    <text evidence="11">The sequence shown here is derived from an EMBL/GenBank/DDBJ whole genome shotgun (WGS) entry which is preliminary data.</text>
</comment>
<keyword evidence="7" id="KW-0687">Ribonucleoprotein</keyword>
<evidence type="ECO:0000256" key="2">
    <source>
        <dbReference type="ARBA" id="ARBA00009462"/>
    </source>
</evidence>
<organism evidence="11 12">
    <name type="scientific">Aspergillus niger</name>
    <dbReference type="NCBI Taxonomy" id="5061"/>
    <lineage>
        <taxon>Eukaryota</taxon>
        <taxon>Fungi</taxon>
        <taxon>Dikarya</taxon>
        <taxon>Ascomycota</taxon>
        <taxon>Pezizomycotina</taxon>
        <taxon>Eurotiomycetes</taxon>
        <taxon>Eurotiomycetidae</taxon>
        <taxon>Eurotiales</taxon>
        <taxon>Aspergillaceae</taxon>
        <taxon>Aspergillus</taxon>
        <taxon>Aspergillus subgen. Circumdati</taxon>
    </lineage>
</organism>
<dbReference type="GO" id="GO:0031118">
    <property type="term" value="P:rRNA pseudouridine synthesis"/>
    <property type="evidence" value="ECO:0007669"/>
    <property type="project" value="TreeGrafter"/>
</dbReference>
<dbReference type="VEuPathDB" id="FungiDB:An09g06170"/>
<evidence type="ECO:0000256" key="3">
    <source>
        <dbReference type="ARBA" id="ARBA00021838"/>
    </source>
</evidence>
<dbReference type="VEuPathDB" id="FungiDB:ASPNIDRAFT2_1141337"/>
<dbReference type="OrthoDB" id="13807at2759"/>
<dbReference type="Proteomes" id="UP000197666">
    <property type="component" value="Unassembled WGS sequence"/>
</dbReference>
<evidence type="ECO:0000256" key="8">
    <source>
        <dbReference type="ARBA" id="ARBA00030185"/>
    </source>
</evidence>
<keyword evidence="11" id="KW-0418">Kinase</keyword>
<dbReference type="Gene3D" id="4.10.80.300">
    <property type="match status" value="1"/>
</dbReference>
<dbReference type="PANTHER" id="PTHR13305:SF0">
    <property type="entry name" value="H_ACA RIBONUCLEOPROTEIN COMPLEX SUBUNIT 3"/>
    <property type="match status" value="1"/>
</dbReference>
<evidence type="ECO:0000313" key="11">
    <source>
        <dbReference type="EMBL" id="TPR06986.1"/>
    </source>
</evidence>
<proteinExistence type="inferred from homology"/>
<protein>
    <recommendedName>
        <fullName evidence="3">H/ACA ribonucleoprotein complex subunit NOP10</fullName>
    </recommendedName>
    <alternativeName>
        <fullName evidence="8">Nucleolar protein 10</fullName>
    </alternativeName>
    <alternativeName>
        <fullName evidence="9">Nucleolar protein family A member 3</fullName>
    </alternativeName>
    <alternativeName>
        <fullName evidence="10">snoRNP protein NOP10</fullName>
    </alternativeName>
</protein>
<keyword evidence="5" id="KW-0698">rRNA processing</keyword>
<comment type="similarity">
    <text evidence="2">Belongs to the NOP10 family.</text>
</comment>
<keyword evidence="4" id="KW-0690">Ribosome biogenesis</keyword>
<evidence type="ECO:0000313" key="12">
    <source>
        <dbReference type="Proteomes" id="UP000197666"/>
    </source>
</evidence>
<dbReference type="InterPro" id="IPR036756">
    <property type="entry name" value="H/ACA_rnp_Nop10_sf"/>
</dbReference>
<evidence type="ECO:0000256" key="5">
    <source>
        <dbReference type="ARBA" id="ARBA00022552"/>
    </source>
</evidence>
<evidence type="ECO:0000256" key="9">
    <source>
        <dbReference type="ARBA" id="ARBA00031779"/>
    </source>
</evidence>
<dbReference type="GO" id="GO:0016301">
    <property type="term" value="F:kinase activity"/>
    <property type="evidence" value="ECO:0007669"/>
    <property type="project" value="UniProtKB-KW"/>
</dbReference>
<dbReference type="FunFam" id="4.10.80.300:FF:000001">
    <property type="entry name" value="H/ACA ribonucleoprotein complex subunit 3"/>
    <property type="match status" value="1"/>
</dbReference>
<dbReference type="PANTHER" id="PTHR13305">
    <property type="entry name" value="RIBOSOME BIOGENESIS PROTEIN NOP10"/>
    <property type="match status" value="1"/>
</dbReference>
<keyword evidence="6" id="KW-0539">Nucleus</keyword>
<evidence type="ECO:0000256" key="6">
    <source>
        <dbReference type="ARBA" id="ARBA00023242"/>
    </source>
</evidence>
<dbReference type="VEuPathDB" id="FungiDB:M747DRAFT_246571"/>
<dbReference type="GO" id="GO:0070034">
    <property type="term" value="F:telomerase RNA binding"/>
    <property type="evidence" value="ECO:0007669"/>
    <property type="project" value="TreeGrafter"/>
</dbReference>
<reference evidence="12" key="1">
    <citation type="submission" date="2018-10" db="EMBL/GenBank/DDBJ databases">
        <title>FDA dAtabase for Regulatory Grade micrObial Sequences (FDA-ARGOS): Supporting development and validation of Infectious Disease Dx tests.</title>
        <authorList>
            <person name="Kerrigan L."/>
            <person name="Tallon L."/>
            <person name="Sadzewicz L."/>
            <person name="Sengamalay N."/>
            <person name="Ott S."/>
            <person name="Godinez A."/>
            <person name="Nagaraj S."/>
            <person name="Vavikolanu K."/>
            <person name="Nadendla S."/>
            <person name="George J."/>
            <person name="Sichtig H."/>
        </authorList>
    </citation>
    <scope>NUCLEOTIDE SEQUENCE [LARGE SCALE GENOMIC DNA]</scope>
    <source>
        <strain evidence="12">FDAARGOS_311</strain>
    </source>
</reference>
<dbReference type="AlphaFoldDB" id="A0A505I147"/>
<dbReference type="GO" id="GO:1904874">
    <property type="term" value="P:positive regulation of telomerase RNA localization to Cajal body"/>
    <property type="evidence" value="ECO:0007669"/>
    <property type="project" value="TreeGrafter"/>
</dbReference>
<evidence type="ECO:0000256" key="10">
    <source>
        <dbReference type="ARBA" id="ARBA00032266"/>
    </source>
</evidence>
<gene>
    <name evidence="11" type="ORF">CAN33_0025315</name>
</gene>
<dbReference type="EMBL" id="NKJJ02000005">
    <property type="protein sequence ID" value="TPR06986.1"/>
    <property type="molecule type" value="Genomic_DNA"/>
</dbReference>
<evidence type="ECO:0000256" key="1">
    <source>
        <dbReference type="ARBA" id="ARBA00004604"/>
    </source>
</evidence>
<keyword evidence="11" id="KW-0808">Transferase</keyword>
<name>A0A505I147_ASPNG</name>
<dbReference type="GO" id="GO:0031429">
    <property type="term" value="C:box H/ACA snoRNP complex"/>
    <property type="evidence" value="ECO:0007669"/>
    <property type="project" value="TreeGrafter"/>
</dbReference>
<dbReference type="InterPro" id="IPR007264">
    <property type="entry name" value="H/ACA_rnp_Nop10"/>
</dbReference>
<sequence>MGPRVTKLALGPCPVRSAKNFLRIAEVQVQRFGIDKRTRSTPSTFISSSSRLTKLILQSSRMHLMYSLGPDGKRVYTLKKVTEDGRVTKSAHPARFSPDDKYSRHRVTLKKRYGLLMTQQADKEAAKL</sequence>
<evidence type="ECO:0000256" key="7">
    <source>
        <dbReference type="ARBA" id="ARBA00023274"/>
    </source>
</evidence>
<comment type="subcellular location">
    <subcellularLocation>
        <location evidence="1">Nucleus</location>
        <location evidence="1">Nucleolus</location>
    </subcellularLocation>
</comment>
<dbReference type="SUPFAM" id="SSF144210">
    <property type="entry name" value="Nop10-like SnoRNP"/>
    <property type="match status" value="1"/>
</dbReference>
<dbReference type="GO" id="GO:0030515">
    <property type="term" value="F:snoRNA binding"/>
    <property type="evidence" value="ECO:0007669"/>
    <property type="project" value="InterPro"/>
</dbReference>